<reference evidence="1" key="1">
    <citation type="submission" date="2021-06" db="EMBL/GenBank/DDBJ databases">
        <authorList>
            <person name="Kallberg Y."/>
            <person name="Tangrot J."/>
            <person name="Rosling A."/>
        </authorList>
    </citation>
    <scope>NUCLEOTIDE SEQUENCE</scope>
    <source>
        <strain evidence="1">MA461A</strain>
    </source>
</reference>
<protein>
    <submittedName>
        <fullName evidence="1">20355_t:CDS:1</fullName>
    </submittedName>
</protein>
<gene>
    <name evidence="1" type="ORF">RPERSI_LOCUS35369</name>
</gene>
<dbReference type="Proteomes" id="UP000789920">
    <property type="component" value="Unassembled WGS sequence"/>
</dbReference>
<keyword evidence="2" id="KW-1185">Reference proteome</keyword>
<accession>A0ACA9STY0</accession>
<feature type="non-terminal residue" evidence="1">
    <location>
        <position position="1"/>
    </location>
</feature>
<proteinExistence type="predicted"/>
<evidence type="ECO:0000313" key="2">
    <source>
        <dbReference type="Proteomes" id="UP000789920"/>
    </source>
</evidence>
<dbReference type="EMBL" id="CAJVQC010163030">
    <property type="protein sequence ID" value="CAG8848938.1"/>
    <property type="molecule type" value="Genomic_DNA"/>
</dbReference>
<comment type="caution">
    <text evidence="1">The sequence shown here is derived from an EMBL/GenBank/DDBJ whole genome shotgun (WGS) entry which is preliminary data.</text>
</comment>
<name>A0ACA9STY0_9GLOM</name>
<evidence type="ECO:0000313" key="1">
    <source>
        <dbReference type="EMBL" id="CAG8848938.1"/>
    </source>
</evidence>
<organism evidence="1 2">
    <name type="scientific">Racocetra persica</name>
    <dbReference type="NCBI Taxonomy" id="160502"/>
    <lineage>
        <taxon>Eukaryota</taxon>
        <taxon>Fungi</taxon>
        <taxon>Fungi incertae sedis</taxon>
        <taxon>Mucoromycota</taxon>
        <taxon>Glomeromycotina</taxon>
        <taxon>Glomeromycetes</taxon>
        <taxon>Diversisporales</taxon>
        <taxon>Gigasporaceae</taxon>
        <taxon>Racocetra</taxon>
    </lineage>
</organism>
<feature type="non-terminal residue" evidence="1">
    <location>
        <position position="58"/>
    </location>
</feature>
<sequence length="58" mass="6721">WAEADIPLEKLDKFCGFLNTYCKKGSYISAANTLHRSHLPMVFENHLESLRHIFSENP</sequence>